<dbReference type="OrthoDB" id="5233927at2"/>
<accession>A0A4R8UGX4</accession>
<evidence type="ECO:0000313" key="2">
    <source>
        <dbReference type="Proteomes" id="UP000297866"/>
    </source>
</evidence>
<reference evidence="1 2" key="1">
    <citation type="submission" date="2019-03" db="EMBL/GenBank/DDBJ databases">
        <title>Genomics of glacier-inhabiting Cryobacterium strains.</title>
        <authorList>
            <person name="Liu Q."/>
            <person name="Xin Y.-H."/>
        </authorList>
    </citation>
    <scope>NUCLEOTIDE SEQUENCE [LARGE SCALE GENOMIC DNA]</scope>
    <source>
        <strain evidence="1 2">Sr47</strain>
    </source>
</reference>
<dbReference type="Proteomes" id="UP000297866">
    <property type="component" value="Unassembled WGS sequence"/>
</dbReference>
<name>A0A4R8UGX4_9MICO</name>
<dbReference type="RefSeq" id="WP_134489561.1">
    <property type="nucleotide sequence ID" value="NZ_SOEZ01000038.1"/>
</dbReference>
<evidence type="ECO:0000313" key="1">
    <source>
        <dbReference type="EMBL" id="TFB51955.1"/>
    </source>
</evidence>
<gene>
    <name evidence="1" type="ORF">E3O23_07150</name>
</gene>
<keyword evidence="2" id="KW-1185">Reference proteome</keyword>
<comment type="caution">
    <text evidence="1">The sequence shown here is derived from an EMBL/GenBank/DDBJ whole genome shotgun (WGS) entry which is preliminary data.</text>
</comment>
<dbReference type="AlphaFoldDB" id="A0A4R8UGX4"/>
<proteinExistence type="predicted"/>
<dbReference type="EMBL" id="SOEZ01000038">
    <property type="protein sequence ID" value="TFB51955.1"/>
    <property type="molecule type" value="Genomic_DNA"/>
</dbReference>
<sequence length="79" mass="8366">MTVTLYGVDSLEPISAVILEPNRYGQLPTVLVDPIDVNGQVAFGMWLGDGCDGTTYELTSRRGADAKQVATPVKGKPGD</sequence>
<organism evidence="1 2">
    <name type="scientific">Cryobacterium tagatosivorans</name>
    <dbReference type="NCBI Taxonomy" id="1259199"/>
    <lineage>
        <taxon>Bacteria</taxon>
        <taxon>Bacillati</taxon>
        <taxon>Actinomycetota</taxon>
        <taxon>Actinomycetes</taxon>
        <taxon>Micrococcales</taxon>
        <taxon>Microbacteriaceae</taxon>
        <taxon>Cryobacterium</taxon>
    </lineage>
</organism>
<protein>
    <submittedName>
        <fullName evidence="1">Uncharacterized protein</fullName>
    </submittedName>
</protein>